<evidence type="ECO:0000256" key="1">
    <source>
        <dbReference type="ARBA" id="ARBA00008455"/>
    </source>
</evidence>
<keyword evidence="2" id="KW-0645">Protease</keyword>
<sequence>MALLITNQGQSICLAFLLVLILAFCSSQASCSRQLYGEEKNMFQRFEEWMTKHGRVYKDAQEKELRYDIFKSNVEFIEAFNKNKDGRKYTLSINKFADRKNEELRAMRNGYNVRQHLSKEVITSNSMKVSPNTFFKYANVTVVPLSWDWTTSAVTPVKDQGYDCGSCWAFATVAVVEGLNSIMTGNLLSLSEQEIIDCTTSFEDDGCHGGFVEKAFEYMIQRNMSLSTEDGYPYKAVDGGVCLDDFNNNVASGAITITGYKQVPQNNEIALLLAVANQPVSVYIDAEAEEFKHYSGGVYTGPCGTNLTHAVTIVGYDTTEDDEKYWLIKNSWGEEWGEGGYMRIQRDFDANEGLCGIAMGAFYPTV</sequence>
<dbReference type="PANTHER" id="PTHR12411">
    <property type="entry name" value="CYSTEINE PROTEASE FAMILY C1-RELATED"/>
    <property type="match status" value="1"/>
</dbReference>
<evidence type="ECO:0000256" key="4">
    <source>
        <dbReference type="ARBA" id="ARBA00022801"/>
    </source>
</evidence>
<dbReference type="PROSITE" id="PS00639">
    <property type="entry name" value="THIOL_PROTEASE_HIS"/>
    <property type="match status" value="1"/>
</dbReference>
<feature type="signal peptide" evidence="8">
    <location>
        <begin position="1"/>
        <end position="29"/>
    </location>
</feature>
<keyword evidence="12" id="KW-1185">Reference proteome</keyword>
<dbReference type="SMART" id="SM00848">
    <property type="entry name" value="Inhibitor_I29"/>
    <property type="match status" value="1"/>
</dbReference>
<feature type="chain" id="PRO_5041931615" description="Cysteine proteinases superfamily protein" evidence="8">
    <location>
        <begin position="30"/>
        <end position="366"/>
    </location>
</feature>
<dbReference type="PRINTS" id="PR00705">
    <property type="entry name" value="PAPAIN"/>
</dbReference>
<dbReference type="Pfam" id="PF08246">
    <property type="entry name" value="Inhibitor_I29"/>
    <property type="match status" value="1"/>
</dbReference>
<dbReference type="GO" id="GO:0008234">
    <property type="term" value="F:cysteine-type peptidase activity"/>
    <property type="evidence" value="ECO:0007669"/>
    <property type="project" value="UniProtKB-KW"/>
</dbReference>
<evidence type="ECO:0000256" key="7">
    <source>
        <dbReference type="ARBA" id="ARBA00023180"/>
    </source>
</evidence>
<keyword evidence="7" id="KW-0325">Glycoprotein</keyword>
<evidence type="ECO:0000313" key="11">
    <source>
        <dbReference type="EMBL" id="KAI5332875.1"/>
    </source>
</evidence>
<dbReference type="InterPro" id="IPR000668">
    <property type="entry name" value="Peptidase_C1A_C"/>
</dbReference>
<evidence type="ECO:0000256" key="8">
    <source>
        <dbReference type="SAM" id="SignalP"/>
    </source>
</evidence>
<protein>
    <recommendedName>
        <fullName evidence="13">Cysteine proteinases superfamily protein</fullName>
    </recommendedName>
</protein>
<dbReference type="PROSITE" id="PS00640">
    <property type="entry name" value="THIOL_PROTEASE_ASN"/>
    <property type="match status" value="1"/>
</dbReference>
<dbReference type="CDD" id="cd02248">
    <property type="entry name" value="Peptidase_C1A"/>
    <property type="match status" value="1"/>
</dbReference>
<dbReference type="InterPro" id="IPR013201">
    <property type="entry name" value="Prot_inhib_I29"/>
</dbReference>
<feature type="domain" description="Cathepsin propeptide inhibitor" evidence="10">
    <location>
        <begin position="46"/>
        <end position="104"/>
    </location>
</feature>
<dbReference type="InterPro" id="IPR025660">
    <property type="entry name" value="Pept_his_AS"/>
</dbReference>
<gene>
    <name evidence="11" type="ORF">L3X38_023004</name>
</gene>
<reference evidence="11 12" key="1">
    <citation type="journal article" date="2022" name="G3 (Bethesda)">
        <title>Whole-genome sequence and methylome profiling of the almond [Prunus dulcis (Mill.) D.A. Webb] cultivar 'Nonpareil'.</title>
        <authorList>
            <person name="D'Amico-Willman K.M."/>
            <person name="Ouma W.Z."/>
            <person name="Meulia T."/>
            <person name="Sideli G.M."/>
            <person name="Gradziel T.M."/>
            <person name="Fresnedo-Ramirez J."/>
        </authorList>
    </citation>
    <scope>NUCLEOTIDE SEQUENCE [LARGE SCALE GENOMIC DNA]</scope>
    <source>
        <strain evidence="11">Clone GOH B32 T37-40</strain>
    </source>
</reference>
<dbReference type="Gene3D" id="3.90.70.10">
    <property type="entry name" value="Cysteine proteinases"/>
    <property type="match status" value="1"/>
</dbReference>
<dbReference type="Proteomes" id="UP001054821">
    <property type="component" value="Chromosome 4"/>
</dbReference>
<keyword evidence="4" id="KW-0378">Hydrolase</keyword>
<comment type="caution">
    <text evidence="11">The sequence shown here is derived from an EMBL/GenBank/DDBJ whole genome shotgun (WGS) entry which is preliminary data.</text>
</comment>
<evidence type="ECO:0000256" key="3">
    <source>
        <dbReference type="ARBA" id="ARBA00022729"/>
    </source>
</evidence>
<dbReference type="SUPFAM" id="SSF54001">
    <property type="entry name" value="Cysteine proteinases"/>
    <property type="match status" value="1"/>
</dbReference>
<dbReference type="EMBL" id="JAJFAZ020000004">
    <property type="protein sequence ID" value="KAI5332875.1"/>
    <property type="molecule type" value="Genomic_DNA"/>
</dbReference>
<dbReference type="FunFam" id="3.90.70.10:FF:000067">
    <property type="entry name" value="Senescence-specific cysteine protease"/>
    <property type="match status" value="1"/>
</dbReference>
<dbReference type="Pfam" id="PF00112">
    <property type="entry name" value="Peptidase_C1"/>
    <property type="match status" value="1"/>
</dbReference>
<proteinExistence type="inferred from homology"/>
<dbReference type="InterPro" id="IPR038765">
    <property type="entry name" value="Papain-like_cys_pep_sf"/>
</dbReference>
<name>A0AAD4Z4U7_PRUDU</name>
<keyword evidence="6" id="KW-1015">Disulfide bond</keyword>
<feature type="domain" description="Peptidase C1A papain C-terminal" evidence="9">
    <location>
        <begin position="143"/>
        <end position="365"/>
    </location>
</feature>
<evidence type="ECO:0000259" key="9">
    <source>
        <dbReference type="SMART" id="SM00645"/>
    </source>
</evidence>
<dbReference type="SMART" id="SM00645">
    <property type="entry name" value="Pept_C1"/>
    <property type="match status" value="1"/>
</dbReference>
<dbReference type="GO" id="GO:0006508">
    <property type="term" value="P:proteolysis"/>
    <property type="evidence" value="ECO:0007669"/>
    <property type="project" value="UniProtKB-KW"/>
</dbReference>
<evidence type="ECO:0000256" key="6">
    <source>
        <dbReference type="ARBA" id="ARBA00023157"/>
    </source>
</evidence>
<evidence type="ECO:0000313" key="12">
    <source>
        <dbReference type="Proteomes" id="UP001054821"/>
    </source>
</evidence>
<keyword evidence="5" id="KW-0788">Thiol protease</keyword>
<evidence type="ECO:0000256" key="5">
    <source>
        <dbReference type="ARBA" id="ARBA00022807"/>
    </source>
</evidence>
<accession>A0AAD4Z4U7</accession>
<dbReference type="InterPro" id="IPR039417">
    <property type="entry name" value="Peptidase_C1A_papain-like"/>
</dbReference>
<keyword evidence="3 8" id="KW-0732">Signal</keyword>
<comment type="similarity">
    <text evidence="1">Belongs to the peptidase C1 family.</text>
</comment>
<dbReference type="InterPro" id="IPR013128">
    <property type="entry name" value="Peptidase_C1A"/>
</dbReference>
<evidence type="ECO:0000256" key="2">
    <source>
        <dbReference type="ARBA" id="ARBA00022670"/>
    </source>
</evidence>
<dbReference type="InterPro" id="IPR025661">
    <property type="entry name" value="Pept_asp_AS"/>
</dbReference>
<evidence type="ECO:0008006" key="13">
    <source>
        <dbReference type="Google" id="ProtNLM"/>
    </source>
</evidence>
<dbReference type="AlphaFoldDB" id="A0AAD4Z4U7"/>
<evidence type="ECO:0000259" key="10">
    <source>
        <dbReference type="SMART" id="SM00848"/>
    </source>
</evidence>
<organism evidence="11 12">
    <name type="scientific">Prunus dulcis</name>
    <name type="common">Almond</name>
    <name type="synonym">Amygdalus dulcis</name>
    <dbReference type="NCBI Taxonomy" id="3755"/>
    <lineage>
        <taxon>Eukaryota</taxon>
        <taxon>Viridiplantae</taxon>
        <taxon>Streptophyta</taxon>
        <taxon>Embryophyta</taxon>
        <taxon>Tracheophyta</taxon>
        <taxon>Spermatophyta</taxon>
        <taxon>Magnoliopsida</taxon>
        <taxon>eudicotyledons</taxon>
        <taxon>Gunneridae</taxon>
        <taxon>Pentapetalae</taxon>
        <taxon>rosids</taxon>
        <taxon>fabids</taxon>
        <taxon>Rosales</taxon>
        <taxon>Rosaceae</taxon>
        <taxon>Amygdaloideae</taxon>
        <taxon>Amygdaleae</taxon>
        <taxon>Prunus</taxon>
    </lineage>
</organism>